<protein>
    <recommendedName>
        <fullName evidence="4">SdpI family protein</fullName>
    </recommendedName>
</protein>
<proteinExistence type="predicted"/>
<evidence type="ECO:0008006" key="4">
    <source>
        <dbReference type="Google" id="ProtNLM"/>
    </source>
</evidence>
<feature type="transmembrane region" description="Helical" evidence="1">
    <location>
        <begin position="6"/>
        <end position="26"/>
    </location>
</feature>
<keyword evidence="3" id="KW-1185">Reference proteome</keyword>
<gene>
    <name evidence="2" type="ORF">JOD17_001394</name>
</gene>
<dbReference type="EMBL" id="JAFBEC010000003">
    <property type="protein sequence ID" value="MBM7632301.1"/>
    <property type="molecule type" value="Genomic_DNA"/>
</dbReference>
<organism evidence="2 3">
    <name type="scientific">Geomicrobium sediminis</name>
    <dbReference type="NCBI Taxonomy" id="1347788"/>
    <lineage>
        <taxon>Bacteria</taxon>
        <taxon>Bacillati</taxon>
        <taxon>Bacillota</taxon>
        <taxon>Bacilli</taxon>
        <taxon>Bacillales</taxon>
        <taxon>Geomicrobium</taxon>
    </lineage>
</organism>
<evidence type="ECO:0000313" key="2">
    <source>
        <dbReference type="EMBL" id="MBM7632301.1"/>
    </source>
</evidence>
<comment type="caution">
    <text evidence="2">The sequence shown here is derived from an EMBL/GenBank/DDBJ whole genome shotgun (WGS) entry which is preliminary data.</text>
</comment>
<evidence type="ECO:0000313" key="3">
    <source>
        <dbReference type="Proteomes" id="UP000741863"/>
    </source>
</evidence>
<keyword evidence="1" id="KW-0812">Transmembrane</keyword>
<feature type="transmembrane region" description="Helical" evidence="1">
    <location>
        <begin position="59"/>
        <end position="76"/>
    </location>
</feature>
<evidence type="ECO:0000256" key="1">
    <source>
        <dbReference type="SAM" id="Phobius"/>
    </source>
</evidence>
<reference evidence="2 3" key="1">
    <citation type="submission" date="2021-01" db="EMBL/GenBank/DDBJ databases">
        <title>Genomic Encyclopedia of Type Strains, Phase IV (KMG-IV): sequencing the most valuable type-strain genomes for metagenomic binning, comparative biology and taxonomic classification.</title>
        <authorList>
            <person name="Goeker M."/>
        </authorList>
    </citation>
    <scope>NUCLEOTIDE SEQUENCE [LARGE SCALE GENOMIC DNA]</scope>
    <source>
        <strain evidence="2 3">DSM 25540</strain>
    </source>
</reference>
<keyword evidence="1" id="KW-0472">Membrane</keyword>
<accession>A0ABS2PBC8</accession>
<feature type="transmembrane region" description="Helical" evidence="1">
    <location>
        <begin position="82"/>
        <end position="104"/>
    </location>
</feature>
<dbReference type="Proteomes" id="UP000741863">
    <property type="component" value="Unassembled WGS sequence"/>
</dbReference>
<sequence>MHNIIATSVMFLLGMLFIGVSLPLYYKKIKPNYFYGIVPNIYECDTDWYAKSKRGAKKVIVLSTATCVISFIPLVIPDFSATIAAIWIVGSCTAIVISLLHTSISEWKFKRSL</sequence>
<keyword evidence="1" id="KW-1133">Transmembrane helix</keyword>
<dbReference type="RefSeq" id="WP_204696441.1">
    <property type="nucleotide sequence ID" value="NZ_JAFBEC010000003.1"/>
</dbReference>
<name>A0ABS2PBC8_9BACL</name>